<protein>
    <recommendedName>
        <fullName evidence="2">G domain-containing protein</fullName>
    </recommendedName>
</protein>
<dbReference type="Pfam" id="PF01926">
    <property type="entry name" value="MMR_HSR1"/>
    <property type="match status" value="1"/>
</dbReference>
<dbReference type="SUPFAM" id="SSF52540">
    <property type="entry name" value="P-loop containing nucleoside triphosphate hydrolases"/>
    <property type="match status" value="1"/>
</dbReference>
<feature type="coiled-coil region" evidence="1">
    <location>
        <begin position="223"/>
        <end position="261"/>
    </location>
</feature>
<dbReference type="InterPro" id="IPR027417">
    <property type="entry name" value="P-loop_NTPase"/>
</dbReference>
<proteinExistence type="predicted"/>
<comment type="caution">
    <text evidence="3">The sequence shown here is derived from an EMBL/GenBank/DDBJ whole genome shotgun (WGS) entry which is preliminary data.</text>
</comment>
<keyword evidence="1" id="KW-0175">Coiled coil</keyword>
<dbReference type="Proteomes" id="UP000695562">
    <property type="component" value="Unassembled WGS sequence"/>
</dbReference>
<keyword evidence="4" id="KW-1185">Reference proteome</keyword>
<dbReference type="AlphaFoldDB" id="A0A8J4V4H2"/>
<feature type="domain" description="G" evidence="2">
    <location>
        <begin position="28"/>
        <end position="126"/>
    </location>
</feature>
<reference evidence="3" key="1">
    <citation type="submission" date="2020-01" db="EMBL/GenBank/DDBJ databases">
        <title>Development of genomics and gene disruption for Polysphondylium violaceum indicates a role for the polyketide synthase stlB in stalk morphogenesis.</title>
        <authorList>
            <person name="Narita B."/>
            <person name="Kawabe Y."/>
            <person name="Kin K."/>
            <person name="Saito T."/>
            <person name="Gibbs R."/>
            <person name="Kuspa A."/>
            <person name="Muzny D."/>
            <person name="Queller D."/>
            <person name="Richards S."/>
            <person name="Strassman J."/>
            <person name="Sucgang R."/>
            <person name="Worley K."/>
            <person name="Schaap P."/>
        </authorList>
    </citation>
    <scope>NUCLEOTIDE SEQUENCE</scope>
    <source>
        <strain evidence="3">QSvi11</strain>
    </source>
</reference>
<accession>A0A8J4V4H2</accession>
<organism evidence="3 4">
    <name type="scientific">Polysphondylium violaceum</name>
    <dbReference type="NCBI Taxonomy" id="133409"/>
    <lineage>
        <taxon>Eukaryota</taxon>
        <taxon>Amoebozoa</taxon>
        <taxon>Evosea</taxon>
        <taxon>Eumycetozoa</taxon>
        <taxon>Dictyostelia</taxon>
        <taxon>Dictyosteliales</taxon>
        <taxon>Dictyosteliaceae</taxon>
        <taxon>Polysphondylium</taxon>
    </lineage>
</organism>
<name>A0A8J4V4H2_9MYCE</name>
<gene>
    <name evidence="3" type="ORF">CYY_007954</name>
</gene>
<sequence length="351" mass="40182">MSEVLGGVILDFGQLSVIDDIRKTKCIISFYGNPGSGKSTLLNALSQQSNFTSGISSNGAGVTSYSTYASDSGITYMDTPGVSDPTRKEEIIKEIQKSLIENKNYKIVFVCTLHSGRLCSRDIATIKTVLSAVPTSTNINYGIIYNKLTPRVMQTYSMGDQLSQLHQEFLDRQPSHVLLLERLEELEDLQNVVCENAPFVEKIKRFVHDLQSSELKNVQQIQSDNYEQMVADLEIKYFELLKEKELEIQKLKQETELKLQNTIVSVREEVRSDKVQYEKECGHVRTEKSFYQFKPVTLKYILFKIIEKTTTFKRIITTKANGQQIETPWEQISVSEIEKESWEREDKSNGW</sequence>
<evidence type="ECO:0000256" key="1">
    <source>
        <dbReference type="SAM" id="Coils"/>
    </source>
</evidence>
<evidence type="ECO:0000259" key="2">
    <source>
        <dbReference type="Pfam" id="PF01926"/>
    </source>
</evidence>
<dbReference type="GO" id="GO:0005525">
    <property type="term" value="F:GTP binding"/>
    <property type="evidence" value="ECO:0007669"/>
    <property type="project" value="InterPro"/>
</dbReference>
<dbReference type="EMBL" id="AJWJ01000453">
    <property type="protein sequence ID" value="KAF2070724.1"/>
    <property type="molecule type" value="Genomic_DNA"/>
</dbReference>
<dbReference type="OrthoDB" id="8954335at2759"/>
<evidence type="ECO:0000313" key="4">
    <source>
        <dbReference type="Proteomes" id="UP000695562"/>
    </source>
</evidence>
<evidence type="ECO:0000313" key="3">
    <source>
        <dbReference type="EMBL" id="KAF2070724.1"/>
    </source>
</evidence>
<dbReference type="InterPro" id="IPR006073">
    <property type="entry name" value="GTP-bd"/>
</dbReference>
<dbReference type="Gene3D" id="3.40.50.300">
    <property type="entry name" value="P-loop containing nucleotide triphosphate hydrolases"/>
    <property type="match status" value="1"/>
</dbReference>